<dbReference type="AlphaFoldDB" id="A0A6B7Q166"/>
<sequence>MRKPITRTARTTSGRFWQETGKTGNKPPENPPETSLINVNYVAWLCRKMNGTESEGKQSAKA</sequence>
<evidence type="ECO:0000256" key="1">
    <source>
        <dbReference type="SAM" id="MobiDB-lite"/>
    </source>
</evidence>
<evidence type="ECO:0000313" key="2">
    <source>
        <dbReference type="EMBL" id="QFX77975.1"/>
    </source>
</evidence>
<feature type="compositionally biased region" description="Polar residues" evidence="1">
    <location>
        <begin position="8"/>
        <end position="23"/>
    </location>
</feature>
<dbReference type="EMBL" id="MN310380">
    <property type="protein sequence ID" value="QFX77975.1"/>
    <property type="molecule type" value="Genomic_DNA"/>
</dbReference>
<proteinExistence type="predicted"/>
<geneLocation type="plasmid" evidence="2">
    <name>p602815-NR</name>
</geneLocation>
<reference evidence="2" key="1">
    <citation type="submission" date="2019-08" db="EMBL/GenBank/DDBJ databases">
        <authorList>
            <person name="Xu Y."/>
        </authorList>
    </citation>
    <scope>NUCLEOTIDE SEQUENCE</scope>
    <source>
        <strain evidence="2">170602815</strain>
        <plasmid evidence="2">p602815-NR</plasmid>
    </source>
</reference>
<protein>
    <submittedName>
        <fullName evidence="2">Uncharacterized protein</fullName>
    </submittedName>
</protein>
<name>A0A6B7Q166_RAOOR</name>
<feature type="region of interest" description="Disordered" evidence="1">
    <location>
        <begin position="1"/>
        <end position="34"/>
    </location>
</feature>
<organism evidence="2">
    <name type="scientific">Raoultella ornithinolytica</name>
    <name type="common">Klebsiella ornithinolytica</name>
    <dbReference type="NCBI Taxonomy" id="54291"/>
    <lineage>
        <taxon>Bacteria</taxon>
        <taxon>Pseudomonadati</taxon>
        <taxon>Pseudomonadota</taxon>
        <taxon>Gammaproteobacteria</taxon>
        <taxon>Enterobacterales</taxon>
        <taxon>Enterobacteriaceae</taxon>
        <taxon>Klebsiella/Raoultella group</taxon>
        <taxon>Raoultella</taxon>
    </lineage>
</organism>
<accession>A0A6B7Q166</accession>
<keyword evidence="2" id="KW-0614">Plasmid</keyword>